<dbReference type="Gene3D" id="3.40.50.1240">
    <property type="entry name" value="Phosphoglycerate mutase-like"/>
    <property type="match status" value="1"/>
</dbReference>
<gene>
    <name evidence="1" type="ORF">HK12_10615</name>
</gene>
<dbReference type="InterPro" id="IPR013078">
    <property type="entry name" value="His_Pase_superF_clade-1"/>
</dbReference>
<dbReference type="AlphaFoldDB" id="A0A251ZZA3"/>
<accession>A0A251ZZA3</accession>
<sequence length="192" mass="21298">MDRVKPTPPIRLVCFAAPLPPEVKQGYFPAAEARVSVKNIEEILDYTNHFYAAEHIILAPDVHIDPPPLSATLAPLTEPALHDRCHGLWHGQNLRSVPQEALARYVREEDFAPPEGETGHQFQARISTWLLQATLHGCTLVVARPPVVRALAVHALGGQSTLTHHLDSEPETATILTHHAGHWRVRQYGARV</sequence>
<dbReference type="RefSeq" id="WP_086552946.1">
    <property type="nucleotide sequence ID" value="NZ_JOMO01000044.1"/>
</dbReference>
<dbReference type="InterPro" id="IPR029033">
    <property type="entry name" value="His_PPase_superfam"/>
</dbReference>
<dbReference type="Pfam" id="PF00300">
    <property type="entry name" value="His_Phos_1"/>
    <property type="match status" value="1"/>
</dbReference>
<dbReference type="SUPFAM" id="SSF53254">
    <property type="entry name" value="Phosphoglycerate mutase-like"/>
    <property type="match status" value="1"/>
</dbReference>
<evidence type="ECO:0000313" key="1">
    <source>
        <dbReference type="EMBL" id="OUI79999.1"/>
    </source>
</evidence>
<evidence type="ECO:0008006" key="3">
    <source>
        <dbReference type="Google" id="ProtNLM"/>
    </source>
</evidence>
<protein>
    <recommendedName>
        <fullName evidence="3">Phosphoglycerate/bisphosphoglycerate mutase</fullName>
    </recommendedName>
</protein>
<reference evidence="1 2" key="1">
    <citation type="submission" date="2014-06" db="EMBL/GenBank/DDBJ databases">
        <authorList>
            <person name="Ju J."/>
            <person name="Zhang J."/>
        </authorList>
    </citation>
    <scope>NUCLEOTIDE SEQUENCE [LARGE SCALE GENOMIC DNA]</scope>
    <source>
        <strain evidence="1">DmW_045</strain>
    </source>
</reference>
<organism evidence="1 2">
    <name type="scientific">Acetobacter orientalis</name>
    <dbReference type="NCBI Taxonomy" id="146474"/>
    <lineage>
        <taxon>Bacteria</taxon>
        <taxon>Pseudomonadati</taxon>
        <taxon>Pseudomonadota</taxon>
        <taxon>Alphaproteobacteria</taxon>
        <taxon>Acetobacterales</taxon>
        <taxon>Acetobacteraceae</taxon>
        <taxon>Acetobacter</taxon>
    </lineage>
</organism>
<proteinExistence type="predicted"/>
<name>A0A251ZZA3_9PROT</name>
<evidence type="ECO:0000313" key="2">
    <source>
        <dbReference type="Proteomes" id="UP000194639"/>
    </source>
</evidence>
<dbReference type="Proteomes" id="UP000194639">
    <property type="component" value="Unassembled WGS sequence"/>
</dbReference>
<comment type="caution">
    <text evidence="1">The sequence shown here is derived from an EMBL/GenBank/DDBJ whole genome shotgun (WGS) entry which is preliminary data.</text>
</comment>
<dbReference type="EMBL" id="JOMO01000044">
    <property type="protein sequence ID" value="OUI79999.1"/>
    <property type="molecule type" value="Genomic_DNA"/>
</dbReference>